<feature type="region of interest" description="Disordered" evidence="1">
    <location>
        <begin position="167"/>
        <end position="187"/>
    </location>
</feature>
<protein>
    <submittedName>
        <fullName evidence="2">Uncharacterized protein</fullName>
    </submittedName>
</protein>
<organism evidence="2 3">
    <name type="scientific">Paralvinella palmiformis</name>
    <dbReference type="NCBI Taxonomy" id="53620"/>
    <lineage>
        <taxon>Eukaryota</taxon>
        <taxon>Metazoa</taxon>
        <taxon>Spiralia</taxon>
        <taxon>Lophotrochozoa</taxon>
        <taxon>Annelida</taxon>
        <taxon>Polychaeta</taxon>
        <taxon>Sedentaria</taxon>
        <taxon>Canalipalpata</taxon>
        <taxon>Terebellida</taxon>
        <taxon>Terebelliformia</taxon>
        <taxon>Alvinellidae</taxon>
        <taxon>Paralvinella</taxon>
    </lineage>
</organism>
<evidence type="ECO:0000256" key="1">
    <source>
        <dbReference type="SAM" id="MobiDB-lite"/>
    </source>
</evidence>
<keyword evidence="3" id="KW-1185">Reference proteome</keyword>
<sequence length="417" mass="47118">MSSSVTPRKHRNDKQVQAIIFNMKEQRLLEKVYQALKLEEAHSLKLLRLSYIDVKANQCRIEKKVSKIHSYLTAADIAELKVLESEGKLPMDTCRMSNSALRIACAIQRLKLAPTESCSPRTRAHTARATRIDIPRTPNHEPNGQTAAAATPIRDNLSPYRGPVTRTGRAASVVPQSPGRNPVKFGNDERLSTAEISESRRPKALSDRQTQRAVTSLGYCNGLESGRGQRRPQTANCVLYSSHDVQKDSPADGRRKTAVLFNGLAEGIARQREDDHRQELLAEQRTISNNLEKRRQQFLTRTSKWVDQNRAITDPDPGTLVSIKQLKNRDLIRRACALGRKLNRNSLMSSDGVRLDSVDDMWKDLRKCRYIRASDDQLDSSGVNTLASDQFLLLQRMKISDMVRKPRPHSNRHAEKT</sequence>
<comment type="caution">
    <text evidence="2">The sequence shown here is derived from an EMBL/GenBank/DDBJ whole genome shotgun (WGS) entry which is preliminary data.</text>
</comment>
<dbReference type="Proteomes" id="UP001208570">
    <property type="component" value="Unassembled WGS sequence"/>
</dbReference>
<dbReference type="EMBL" id="JAODUP010000005">
    <property type="protein sequence ID" value="KAK2169977.1"/>
    <property type="molecule type" value="Genomic_DNA"/>
</dbReference>
<proteinExistence type="predicted"/>
<accession>A0AAD9KEV0</accession>
<reference evidence="2" key="1">
    <citation type="journal article" date="2023" name="Mol. Biol. Evol.">
        <title>Third-Generation Sequencing Reveals the Adaptive Role of the Epigenome in Three Deep-Sea Polychaetes.</title>
        <authorList>
            <person name="Perez M."/>
            <person name="Aroh O."/>
            <person name="Sun Y."/>
            <person name="Lan Y."/>
            <person name="Juniper S.K."/>
            <person name="Young C.R."/>
            <person name="Angers B."/>
            <person name="Qian P.Y."/>
        </authorList>
    </citation>
    <scope>NUCLEOTIDE SEQUENCE</scope>
    <source>
        <strain evidence="2">P08H-3</strain>
    </source>
</reference>
<name>A0AAD9KEV0_9ANNE</name>
<evidence type="ECO:0000313" key="2">
    <source>
        <dbReference type="EMBL" id="KAK2169977.1"/>
    </source>
</evidence>
<evidence type="ECO:0000313" key="3">
    <source>
        <dbReference type="Proteomes" id="UP001208570"/>
    </source>
</evidence>
<gene>
    <name evidence="2" type="ORF">LSH36_5g05010</name>
</gene>
<dbReference type="AlphaFoldDB" id="A0AAD9KEV0"/>